<feature type="compositionally biased region" description="Basic and acidic residues" evidence="1">
    <location>
        <begin position="430"/>
        <end position="450"/>
    </location>
</feature>
<dbReference type="AlphaFoldDB" id="A0A6J4TP59"/>
<feature type="compositionally biased region" description="Basic residues" evidence="1">
    <location>
        <begin position="416"/>
        <end position="429"/>
    </location>
</feature>
<proteinExistence type="predicted"/>
<evidence type="ECO:0000256" key="1">
    <source>
        <dbReference type="SAM" id="MobiDB-lite"/>
    </source>
</evidence>
<accession>A0A6J4TP59</accession>
<name>A0A6J4TP59_9ACTN</name>
<feature type="compositionally biased region" description="Basic residues" evidence="1">
    <location>
        <begin position="182"/>
        <end position="192"/>
    </location>
</feature>
<feature type="compositionally biased region" description="Basic and acidic residues" evidence="1">
    <location>
        <begin position="67"/>
        <end position="92"/>
    </location>
</feature>
<feature type="non-terminal residue" evidence="2">
    <location>
        <position position="483"/>
    </location>
</feature>
<feature type="non-terminal residue" evidence="2">
    <location>
        <position position="1"/>
    </location>
</feature>
<feature type="compositionally biased region" description="Basic residues" evidence="1">
    <location>
        <begin position="200"/>
        <end position="209"/>
    </location>
</feature>
<feature type="compositionally biased region" description="Basic and acidic residues" evidence="1">
    <location>
        <begin position="388"/>
        <end position="397"/>
    </location>
</feature>
<protein>
    <submittedName>
        <fullName evidence="2">Virulence factor Mce family protein</fullName>
    </submittedName>
</protein>
<reference evidence="2" key="1">
    <citation type="submission" date="2020-02" db="EMBL/GenBank/DDBJ databases">
        <authorList>
            <person name="Meier V. D."/>
        </authorList>
    </citation>
    <scope>NUCLEOTIDE SEQUENCE</scope>
    <source>
        <strain evidence="2">AVDCRST_MAG85</strain>
    </source>
</reference>
<feature type="compositionally biased region" description="Low complexity" evidence="1">
    <location>
        <begin position="253"/>
        <end position="262"/>
    </location>
</feature>
<organism evidence="2">
    <name type="scientific">uncultured Solirubrobacteraceae bacterium</name>
    <dbReference type="NCBI Taxonomy" id="1162706"/>
    <lineage>
        <taxon>Bacteria</taxon>
        <taxon>Bacillati</taxon>
        <taxon>Actinomycetota</taxon>
        <taxon>Thermoleophilia</taxon>
        <taxon>Solirubrobacterales</taxon>
        <taxon>Solirubrobacteraceae</taxon>
        <taxon>environmental samples</taxon>
    </lineage>
</organism>
<dbReference type="EMBL" id="CADCVT010000372">
    <property type="protein sequence ID" value="CAA9527340.1"/>
    <property type="molecule type" value="Genomic_DNA"/>
</dbReference>
<evidence type="ECO:0000313" key="2">
    <source>
        <dbReference type="EMBL" id="CAA9527340.1"/>
    </source>
</evidence>
<feature type="compositionally biased region" description="Basic and acidic residues" evidence="1">
    <location>
        <begin position="263"/>
        <end position="274"/>
    </location>
</feature>
<gene>
    <name evidence="2" type="ORF">AVDCRST_MAG85-3354</name>
</gene>
<feature type="compositionally biased region" description="Basic and acidic residues" evidence="1">
    <location>
        <begin position="305"/>
        <end position="327"/>
    </location>
</feature>
<feature type="compositionally biased region" description="Basic and acidic residues" evidence="1">
    <location>
        <begin position="105"/>
        <end position="121"/>
    </location>
</feature>
<feature type="compositionally biased region" description="Low complexity" evidence="1">
    <location>
        <begin position="95"/>
        <end position="104"/>
    </location>
</feature>
<feature type="compositionally biased region" description="Basic and acidic residues" evidence="1">
    <location>
        <begin position="231"/>
        <end position="252"/>
    </location>
</feature>
<sequence>AEAGPHPRTAAHDVALRALVLRPAHVPVAGLRWSDSAQAEGLPVQDRVQRSAVAGVAVRRPCRRRADRQGHEGRALDQREHRDARDRPEVRTRRTGLARGAAQQDRARSDVRRADAGRQGRQEAAGESAARRAQRRADGRARRDPQHARPLHPAGLPHLAAGPLDGRQGPWARPQQRDRQPARLRRDRRRPLRGAQPAARRPRRARAQHRRDLPGADGEGVAAARAHRELRHGVQRDPERARELRRAVEHLPDVPARVAADLRAPRALRDEHPAGRTRARAGDARPPPHPRRAVDAVARPQAALHEPRPAHHRVEEVASRPARDLRRAASAARRARTVAVGGQPDPRLARPAPAHADRHVRQPRRRDEGDDDVARPARPGPLPAPVLAERRGDRGDPPEPPGLEPRQRVHQPAGAHRVRGGQARHHRRVRLQERQRGQQRQARPERRRPAGDAGVLQPAAVQVPGPPDEVPARRARGLLQRQV</sequence>
<feature type="compositionally biased region" description="Basic and acidic residues" evidence="1">
    <location>
        <begin position="135"/>
        <end position="147"/>
    </location>
</feature>
<feature type="region of interest" description="Disordered" evidence="1">
    <location>
        <begin position="60"/>
        <end position="483"/>
    </location>
</feature>
<feature type="compositionally biased region" description="Basic and acidic residues" evidence="1">
    <location>
        <begin position="355"/>
        <end position="375"/>
    </location>
</feature>